<dbReference type="EMBL" id="BARV01028308">
    <property type="protein sequence ID" value="GAI33111.1"/>
    <property type="molecule type" value="Genomic_DNA"/>
</dbReference>
<feature type="non-terminal residue" evidence="1">
    <location>
        <position position="192"/>
    </location>
</feature>
<name>X1NSB4_9ZZZZ</name>
<reference evidence="1" key="1">
    <citation type="journal article" date="2014" name="Front. Microbiol.">
        <title>High frequency of phylogenetically diverse reductive dehalogenase-homologous genes in deep subseafloor sedimentary metagenomes.</title>
        <authorList>
            <person name="Kawai M."/>
            <person name="Futagami T."/>
            <person name="Toyoda A."/>
            <person name="Takaki Y."/>
            <person name="Nishi S."/>
            <person name="Hori S."/>
            <person name="Arai W."/>
            <person name="Tsubouchi T."/>
            <person name="Morono Y."/>
            <person name="Uchiyama I."/>
            <person name="Ito T."/>
            <person name="Fujiyama A."/>
            <person name="Inagaki F."/>
            <person name="Takami H."/>
        </authorList>
    </citation>
    <scope>NUCLEOTIDE SEQUENCE</scope>
    <source>
        <strain evidence="1">Expedition CK06-06</strain>
    </source>
</reference>
<evidence type="ECO:0000313" key="1">
    <source>
        <dbReference type="EMBL" id="GAI33111.1"/>
    </source>
</evidence>
<gene>
    <name evidence="1" type="ORF">S06H3_45355</name>
</gene>
<sequence length="192" mass="20079">MADLPDYYTQAQISEAEAASFKGGLLANRSLTPVSRDIYLATDELQLFYCVADGAWVDVTHACLLLAGGAMTGDIAMGGNRVTGLADPALAQDAATRFYVLAQAALHLALAGGTMAGNIIMGGNKLTGLGAGVAAGDSVRYEQLVQPTKEFFVPVTFGDTAAIDKQERFACVYVMGAGKFAYMTFAVPADFT</sequence>
<organism evidence="1">
    <name type="scientific">marine sediment metagenome</name>
    <dbReference type="NCBI Taxonomy" id="412755"/>
    <lineage>
        <taxon>unclassified sequences</taxon>
        <taxon>metagenomes</taxon>
        <taxon>ecological metagenomes</taxon>
    </lineage>
</organism>
<protein>
    <submittedName>
        <fullName evidence="1">Uncharacterized protein</fullName>
    </submittedName>
</protein>
<proteinExistence type="predicted"/>
<accession>X1NSB4</accession>
<comment type="caution">
    <text evidence="1">The sequence shown here is derived from an EMBL/GenBank/DDBJ whole genome shotgun (WGS) entry which is preliminary data.</text>
</comment>
<dbReference type="AlphaFoldDB" id="X1NSB4"/>